<keyword evidence="6 8" id="KW-0472">Membrane</keyword>
<feature type="transmembrane region" description="Helical" evidence="8">
    <location>
        <begin position="737"/>
        <end position="757"/>
    </location>
</feature>
<dbReference type="EMBL" id="AP028214">
    <property type="protein sequence ID" value="BEI90642.1"/>
    <property type="molecule type" value="Genomic_DNA"/>
</dbReference>
<keyword evidence="14" id="KW-1185">Reference proteome</keyword>
<evidence type="ECO:0000313" key="14">
    <source>
        <dbReference type="Proteomes" id="UP001233271"/>
    </source>
</evidence>
<feature type="domain" description="CSC1/OSCA1-like N-terminal transmembrane" evidence="11">
    <location>
        <begin position="54"/>
        <end position="187"/>
    </location>
</feature>
<dbReference type="Pfam" id="PF14703">
    <property type="entry name" value="PHM7_cyt"/>
    <property type="match status" value="1"/>
</dbReference>
<comment type="subcellular location">
    <subcellularLocation>
        <location evidence="1">Membrane</location>
        <topology evidence="1">Multi-pass membrane protein</topology>
    </subcellularLocation>
</comment>
<dbReference type="GO" id="GO:0005227">
    <property type="term" value="F:calcium-activated cation channel activity"/>
    <property type="evidence" value="ECO:0007669"/>
    <property type="project" value="InterPro"/>
</dbReference>
<feature type="transmembrane region" description="Helical" evidence="8">
    <location>
        <begin position="54"/>
        <end position="72"/>
    </location>
</feature>
<accession>A0AA48I7C9</accession>
<keyword evidence="4 8" id="KW-0812">Transmembrane</keyword>
<keyword evidence="3" id="KW-0813">Transport</keyword>
<feature type="compositionally biased region" description="Polar residues" evidence="7">
    <location>
        <begin position="825"/>
        <end position="842"/>
    </location>
</feature>
<evidence type="ECO:0000256" key="5">
    <source>
        <dbReference type="ARBA" id="ARBA00022989"/>
    </source>
</evidence>
<feature type="domain" description="CSC1/OSCA1-like cytosolic" evidence="12">
    <location>
        <begin position="212"/>
        <end position="428"/>
    </location>
</feature>
<evidence type="ECO:0000256" key="7">
    <source>
        <dbReference type="SAM" id="MobiDB-lite"/>
    </source>
</evidence>
<feature type="transmembrane region" description="Helical" evidence="8">
    <location>
        <begin position="656"/>
        <end position="686"/>
    </location>
</feature>
<evidence type="ECO:0000259" key="9">
    <source>
        <dbReference type="Pfam" id="PF02714"/>
    </source>
</evidence>
<feature type="transmembrane region" description="Helical" evidence="8">
    <location>
        <begin position="495"/>
        <end position="520"/>
    </location>
</feature>
<evidence type="ECO:0000256" key="1">
    <source>
        <dbReference type="ARBA" id="ARBA00004141"/>
    </source>
</evidence>
<feature type="compositionally biased region" description="Pro residues" evidence="7">
    <location>
        <begin position="871"/>
        <end position="881"/>
    </location>
</feature>
<dbReference type="Pfam" id="PF12621">
    <property type="entry name" value="PHM7_ext"/>
    <property type="match status" value="1"/>
</dbReference>
<protein>
    <recommendedName>
        <fullName evidence="15">DUF221-domain-containing protein</fullName>
    </recommendedName>
</protein>
<dbReference type="InterPro" id="IPR022257">
    <property type="entry name" value="PHM7_ext"/>
</dbReference>
<dbReference type="Pfam" id="PF02714">
    <property type="entry name" value="RSN1_7TM"/>
    <property type="match status" value="1"/>
</dbReference>
<feature type="transmembrane region" description="Helical" evidence="8">
    <location>
        <begin position="442"/>
        <end position="466"/>
    </location>
</feature>
<dbReference type="AlphaFoldDB" id="A0AA48I7C9"/>
<feature type="compositionally biased region" description="Low complexity" evidence="7">
    <location>
        <begin position="930"/>
        <end position="940"/>
    </location>
</feature>
<dbReference type="InterPro" id="IPR045122">
    <property type="entry name" value="Csc1-like"/>
</dbReference>
<gene>
    <name evidence="13" type="ORF">CcaverHIS019_0307120</name>
</gene>
<feature type="region of interest" description="Disordered" evidence="7">
    <location>
        <begin position="290"/>
        <end position="314"/>
    </location>
</feature>
<feature type="compositionally biased region" description="Pro residues" evidence="7">
    <location>
        <begin position="910"/>
        <end position="929"/>
    </location>
</feature>
<dbReference type="Pfam" id="PF13967">
    <property type="entry name" value="RSN1_TM"/>
    <property type="match status" value="1"/>
</dbReference>
<feature type="transmembrane region" description="Helical" evidence="8">
    <location>
        <begin position="706"/>
        <end position="730"/>
    </location>
</feature>
<feature type="domain" description="CSC1/OSCA1-like 7TM region" evidence="9">
    <location>
        <begin position="441"/>
        <end position="728"/>
    </location>
</feature>
<dbReference type="PANTHER" id="PTHR13018">
    <property type="entry name" value="PROBABLE MEMBRANE PROTEIN DUF221-RELATED"/>
    <property type="match status" value="1"/>
</dbReference>
<name>A0AA48I7C9_9TREE</name>
<evidence type="ECO:0008006" key="15">
    <source>
        <dbReference type="Google" id="ProtNLM"/>
    </source>
</evidence>
<dbReference type="PANTHER" id="PTHR13018:SF143">
    <property type="entry name" value="CSC1_OSCA1-LIKE 7TM REGION DOMAIN-CONTAINING PROTEIN"/>
    <property type="match status" value="1"/>
</dbReference>
<dbReference type="InterPro" id="IPR003864">
    <property type="entry name" value="CSC1/OSCA1-like_7TM"/>
</dbReference>
<keyword evidence="5 8" id="KW-1133">Transmembrane helix</keyword>
<dbReference type="InterPro" id="IPR032880">
    <property type="entry name" value="CSC1/OSCA1-like_N"/>
</dbReference>
<evidence type="ECO:0000259" key="12">
    <source>
        <dbReference type="Pfam" id="PF14703"/>
    </source>
</evidence>
<reference evidence="13" key="1">
    <citation type="journal article" date="2023" name="BMC Genomics">
        <title>Chromosome-level genome assemblies of Cutaneotrichosporon spp. (Trichosporonales, Basidiomycota) reveal imbalanced evolution between nucleotide sequences and chromosome synteny.</title>
        <authorList>
            <person name="Kobayashi Y."/>
            <person name="Kayamori A."/>
            <person name="Aoki K."/>
            <person name="Shiwa Y."/>
            <person name="Matsutani M."/>
            <person name="Fujita N."/>
            <person name="Sugita T."/>
            <person name="Iwasaki W."/>
            <person name="Tanaka N."/>
            <person name="Takashima M."/>
        </authorList>
    </citation>
    <scope>NUCLEOTIDE SEQUENCE</scope>
    <source>
        <strain evidence="13">HIS019</strain>
    </source>
</reference>
<feature type="compositionally biased region" description="Basic and acidic residues" evidence="7">
    <location>
        <begin position="784"/>
        <end position="795"/>
    </location>
</feature>
<dbReference type="RefSeq" id="XP_060455907.1">
    <property type="nucleotide sequence ID" value="XM_060599188.1"/>
</dbReference>
<evidence type="ECO:0000259" key="10">
    <source>
        <dbReference type="Pfam" id="PF12621"/>
    </source>
</evidence>
<dbReference type="KEGG" id="ccac:CcaHIS019_0307120"/>
<dbReference type="GeneID" id="85494512"/>
<evidence type="ECO:0000259" key="11">
    <source>
        <dbReference type="Pfam" id="PF13967"/>
    </source>
</evidence>
<sequence length="1108" mass="122648">MPDAPHHMETMDAGWLPPSLPLGLVLRAASVTAGGASSNETDQSFMQTYDTGTFLASLWTNMVLASLWFLLWNGLRRVVKAVYEPRTYIPPRDQQAPPLGTDPKEILNKNGVDPYIFVRFLRLLMKAVIPIWLVSWVVLFPINSVGGASRTGLDMFAMSNSPKLKRYWAHLCLAYLFNGWIMTLLWLEMKVWLKTRQEWLVSPKHSCTAQASTVLITGIPEELMDEDALTKLYSYLPGGVYRVWLQRDLRDMPKVWQKRISACHALEDAQTALIRTANKIDDKVRNLEAHNKPVPESLRAPSKEGENGTATAEIVPDASRPKIRLKPSWAPFSLGWLGVGEKVDAITYYRKEVEECTITLTKQRKQLEHDILTPGNAQDFYKPLSAAFICFNQQIAAHIAKVFLPYGEPYHMAHRYIELSPDNVIWGNMGIKSDYELHLRTAVSFLITAGLVIAFIFPVVLATFVLPRAANTSIIGNVWGVGSIAVKGEGFGSKLLLGLLTGLVPPILLMLILMIAPTLLRQLAKLHNFTKTEIELDVMDRYFAFLLIERFLIPTIATLLPEGNTTQVQWWPDFSQGASKALQKAFEIQLPQASTFFITLLLLQVTGQFVQLFSPITLIIYYSKVILGSGTPRSFYNARYKMNSPAWGSEWPNMTVYFVILIVYMVIAPVINGFGAILAVVAYHVYKYLYLWVLEQKPTLDTGGEFFPRAITHVFVGIYIGEVALTIIFFGKGIDTLPLAILMIILIVASVAVQYMLVTAYKPLLNPLPLSLAHLTHGQPSADAKSDDDQDDKVPDLSNGTTGVDDEDAMWYRDPVSPVSKGVSKRQSVISMRSWQLPQNSPRVRAHGRPSATSSPAVPPLVRPSATSSPAVPPLVLPSPKPVATKPEDVEMSDLRATRRATVTSWTAVPPSPTSAVPPSPTSAVPPSPTSAVPHTPTSAIGPSPLSAVTPSPTSDDAQTDEVTEDLHSETPINRPRLVSGGRSRSMSLAPWEDHRHKRSNSAPQWELRRSSTSRSIEANQEDIRRYFARPGGPGVIRPPDDSASPAAFFHPATHQPQPIIWLPQDDLGVAPEQVRENRKEGVKSTTRNAVLDAKNRVLVVGPAPDDK</sequence>
<evidence type="ECO:0000256" key="3">
    <source>
        <dbReference type="ARBA" id="ARBA00022448"/>
    </source>
</evidence>
<feature type="region of interest" description="Disordered" evidence="7">
    <location>
        <begin position="779"/>
        <end position="1048"/>
    </location>
</feature>
<dbReference type="Proteomes" id="UP001233271">
    <property type="component" value="Chromosome 3"/>
</dbReference>
<feature type="transmembrane region" description="Helical" evidence="8">
    <location>
        <begin position="127"/>
        <end position="147"/>
    </location>
</feature>
<comment type="similarity">
    <text evidence="2">Belongs to the CSC1 (TC 1.A.17) family.</text>
</comment>
<organism evidence="13 14">
    <name type="scientific">Cutaneotrichosporon cavernicola</name>
    <dbReference type="NCBI Taxonomy" id="279322"/>
    <lineage>
        <taxon>Eukaryota</taxon>
        <taxon>Fungi</taxon>
        <taxon>Dikarya</taxon>
        <taxon>Basidiomycota</taxon>
        <taxon>Agaricomycotina</taxon>
        <taxon>Tremellomycetes</taxon>
        <taxon>Trichosporonales</taxon>
        <taxon>Trichosporonaceae</taxon>
        <taxon>Cutaneotrichosporon</taxon>
    </lineage>
</organism>
<feature type="compositionally biased region" description="Basic and acidic residues" evidence="7">
    <location>
        <begin position="886"/>
        <end position="897"/>
    </location>
</feature>
<evidence type="ECO:0000313" key="13">
    <source>
        <dbReference type="EMBL" id="BEI90642.1"/>
    </source>
</evidence>
<dbReference type="GO" id="GO:0005886">
    <property type="term" value="C:plasma membrane"/>
    <property type="evidence" value="ECO:0007669"/>
    <property type="project" value="TreeGrafter"/>
</dbReference>
<feature type="compositionally biased region" description="Polar residues" evidence="7">
    <location>
        <begin position="947"/>
        <end position="957"/>
    </location>
</feature>
<proteinExistence type="inferred from homology"/>
<dbReference type="InterPro" id="IPR027815">
    <property type="entry name" value="CSC1/OSCA1-like_cyt"/>
</dbReference>
<evidence type="ECO:0000256" key="4">
    <source>
        <dbReference type="ARBA" id="ARBA00022692"/>
    </source>
</evidence>
<feature type="transmembrane region" description="Helical" evidence="8">
    <location>
        <begin position="167"/>
        <end position="187"/>
    </location>
</feature>
<evidence type="ECO:0000256" key="8">
    <source>
        <dbReference type="SAM" id="Phobius"/>
    </source>
</evidence>
<evidence type="ECO:0000256" key="6">
    <source>
        <dbReference type="ARBA" id="ARBA00023136"/>
    </source>
</evidence>
<feature type="domain" description="10TM putative phosphate transporter extracellular tail" evidence="10">
    <location>
        <begin position="1039"/>
        <end position="1105"/>
    </location>
</feature>
<evidence type="ECO:0000256" key="2">
    <source>
        <dbReference type="ARBA" id="ARBA00007779"/>
    </source>
</evidence>